<organism evidence="2 3">
    <name type="scientific">Cirrhinus mrigala</name>
    <name type="common">Mrigala</name>
    <dbReference type="NCBI Taxonomy" id="683832"/>
    <lineage>
        <taxon>Eukaryota</taxon>
        <taxon>Metazoa</taxon>
        <taxon>Chordata</taxon>
        <taxon>Craniata</taxon>
        <taxon>Vertebrata</taxon>
        <taxon>Euteleostomi</taxon>
        <taxon>Actinopterygii</taxon>
        <taxon>Neopterygii</taxon>
        <taxon>Teleostei</taxon>
        <taxon>Ostariophysi</taxon>
        <taxon>Cypriniformes</taxon>
        <taxon>Cyprinidae</taxon>
        <taxon>Labeoninae</taxon>
        <taxon>Labeonini</taxon>
        <taxon>Cirrhinus</taxon>
    </lineage>
</organism>
<keyword evidence="3" id="KW-1185">Reference proteome</keyword>
<gene>
    <name evidence="2" type="ORF">M9458_046309</name>
</gene>
<feature type="non-terminal residue" evidence="2">
    <location>
        <position position="1"/>
    </location>
</feature>
<dbReference type="Proteomes" id="UP001529510">
    <property type="component" value="Unassembled WGS sequence"/>
</dbReference>
<sequence length="54" mass="6034">LGVPQHLYRMHMEADDTSSLAPSQHPQSHSPSHSHSPLDTQRPPQEQRISPLEG</sequence>
<feature type="non-terminal residue" evidence="2">
    <location>
        <position position="54"/>
    </location>
</feature>
<evidence type="ECO:0000256" key="1">
    <source>
        <dbReference type="SAM" id="MobiDB-lite"/>
    </source>
</evidence>
<feature type="compositionally biased region" description="Low complexity" evidence="1">
    <location>
        <begin position="18"/>
        <end position="38"/>
    </location>
</feature>
<name>A0ABD0N9B4_CIRMR</name>
<protein>
    <submittedName>
        <fullName evidence="2">Uncharacterized protein</fullName>
    </submittedName>
</protein>
<dbReference type="AlphaFoldDB" id="A0ABD0N9B4"/>
<proteinExistence type="predicted"/>
<evidence type="ECO:0000313" key="3">
    <source>
        <dbReference type="Proteomes" id="UP001529510"/>
    </source>
</evidence>
<accession>A0ABD0N9B4</accession>
<comment type="caution">
    <text evidence="2">The sequence shown here is derived from an EMBL/GenBank/DDBJ whole genome shotgun (WGS) entry which is preliminary data.</text>
</comment>
<dbReference type="EMBL" id="JAMKFB020000023">
    <property type="protein sequence ID" value="KAL0158233.1"/>
    <property type="molecule type" value="Genomic_DNA"/>
</dbReference>
<reference evidence="2 3" key="1">
    <citation type="submission" date="2024-05" db="EMBL/GenBank/DDBJ databases">
        <title>Genome sequencing and assembly of Indian major carp, Cirrhinus mrigala (Hamilton, 1822).</title>
        <authorList>
            <person name="Mohindra V."/>
            <person name="Chowdhury L.M."/>
            <person name="Lal K."/>
            <person name="Jena J.K."/>
        </authorList>
    </citation>
    <scope>NUCLEOTIDE SEQUENCE [LARGE SCALE GENOMIC DNA]</scope>
    <source>
        <strain evidence="2">CM1030</strain>
        <tissue evidence="2">Blood</tissue>
    </source>
</reference>
<evidence type="ECO:0000313" key="2">
    <source>
        <dbReference type="EMBL" id="KAL0158233.1"/>
    </source>
</evidence>
<feature type="region of interest" description="Disordered" evidence="1">
    <location>
        <begin position="1"/>
        <end position="54"/>
    </location>
</feature>